<evidence type="ECO:0000259" key="12">
    <source>
        <dbReference type="Pfam" id="PF00291"/>
    </source>
</evidence>
<evidence type="ECO:0000256" key="1">
    <source>
        <dbReference type="ARBA" id="ARBA00001933"/>
    </source>
</evidence>
<dbReference type="UniPathway" id="UPA00035">
    <property type="reaction ID" value="UER00044"/>
</dbReference>
<evidence type="ECO:0000256" key="4">
    <source>
        <dbReference type="ARBA" id="ARBA00011270"/>
    </source>
</evidence>
<comment type="function">
    <text evidence="11">The beta subunit is responsible for the synthesis of L-tryptophan from indole and L-serine.</text>
</comment>
<evidence type="ECO:0000256" key="9">
    <source>
        <dbReference type="ARBA" id="ARBA00023239"/>
    </source>
</evidence>
<comment type="pathway">
    <text evidence="2 11">Amino-acid biosynthesis; L-tryptophan biosynthesis; L-tryptophan from chorismate: step 5/5.</text>
</comment>
<reference evidence="13 14" key="1">
    <citation type="submission" date="2018-10" db="EMBL/GenBank/DDBJ databases">
        <authorList>
            <person name="Criscuolo A."/>
        </authorList>
    </citation>
    <scope>NUCLEOTIDE SEQUENCE [LARGE SCALE GENOMIC DNA]</scope>
    <source>
        <strain evidence="13">DnA1</strain>
    </source>
</reference>
<keyword evidence="6 11" id="KW-0822">Tryptophan biosynthesis</keyword>
<dbReference type="GO" id="GO:0005737">
    <property type="term" value="C:cytoplasm"/>
    <property type="evidence" value="ECO:0007669"/>
    <property type="project" value="TreeGrafter"/>
</dbReference>
<dbReference type="InterPro" id="IPR036052">
    <property type="entry name" value="TrpB-like_PALP_sf"/>
</dbReference>
<dbReference type="AlphaFoldDB" id="A0A3P4B760"/>
<keyword evidence="9 11" id="KW-0456">Lyase</keyword>
<gene>
    <name evidence="11 13" type="primary">trpB</name>
    <name evidence="13" type="ORF">PIGHUM_04230</name>
</gene>
<dbReference type="Proteomes" id="UP000277294">
    <property type="component" value="Unassembled WGS sequence"/>
</dbReference>
<dbReference type="FunFam" id="3.40.50.1100:FF:000004">
    <property type="entry name" value="Tryptophan synthase beta chain"/>
    <property type="match status" value="1"/>
</dbReference>
<dbReference type="EC" id="4.2.1.20" evidence="11"/>
<evidence type="ECO:0000256" key="3">
    <source>
        <dbReference type="ARBA" id="ARBA00009982"/>
    </source>
</evidence>
<evidence type="ECO:0000256" key="10">
    <source>
        <dbReference type="ARBA" id="ARBA00049047"/>
    </source>
</evidence>
<dbReference type="RefSeq" id="WP_124081716.1">
    <property type="nucleotide sequence ID" value="NZ_UWPJ01000036.1"/>
</dbReference>
<dbReference type="EMBL" id="UWPJ01000036">
    <property type="protein sequence ID" value="VCU72134.1"/>
    <property type="molecule type" value="Genomic_DNA"/>
</dbReference>
<keyword evidence="7 11" id="KW-0663">Pyridoxal phosphate</keyword>
<evidence type="ECO:0000313" key="13">
    <source>
        <dbReference type="EMBL" id="VCU72134.1"/>
    </source>
</evidence>
<keyword evidence="14" id="KW-1185">Reference proteome</keyword>
<evidence type="ECO:0000256" key="7">
    <source>
        <dbReference type="ARBA" id="ARBA00022898"/>
    </source>
</evidence>
<sequence length="399" mass="43455">MKTYDFPDARGHFGPYGGVFVAETLMHALDELRRNYERYQNDPEFIAEFHYELKHFVGRPSPVYHAKRWSEELGGAQIWLKREDLNHTGAHKVNNCIGQALLARRMGKQRVIAETGAGQHGVATATVAARYGMECVVYMGSEDVKRQAANVYRMKLLGATVVPVESGSRTLKDALNEAMRDWVTNVEDTFYIIGTVAGPHPYPMLVRDFQTVIGKECLVQMPEAAGRQPDVVIAAVGGGSNAMGIFHPYIPYDEVQLVGVEAAGEGMDTGRHAASLAGGLPGVLHGNRTYVLQDENGQIIDTHSISAGLDYPGVGPEHAWLMDSGRATYVGVTDEEALAAFHSCCRIEGIIPALESSHAIAHAVRLAPTLPKDKILLVNLSGRGDKDMHTVAERSGIVL</sequence>
<feature type="modified residue" description="N6-(pyridoxal phosphate)lysine" evidence="11">
    <location>
        <position position="92"/>
    </location>
</feature>
<comment type="subunit">
    <text evidence="4 11">Tetramer of two alpha and two beta chains.</text>
</comment>
<dbReference type="OrthoDB" id="9766131at2"/>
<dbReference type="PANTHER" id="PTHR48077">
    <property type="entry name" value="TRYPTOPHAN SYNTHASE-RELATED"/>
    <property type="match status" value="1"/>
</dbReference>
<dbReference type="InterPro" id="IPR006654">
    <property type="entry name" value="Trp_synth_beta"/>
</dbReference>
<dbReference type="InterPro" id="IPR006653">
    <property type="entry name" value="Trp_synth_b_CS"/>
</dbReference>
<feature type="domain" description="Tryptophan synthase beta chain-like PALP" evidence="12">
    <location>
        <begin position="58"/>
        <end position="380"/>
    </location>
</feature>
<evidence type="ECO:0000256" key="11">
    <source>
        <dbReference type="HAMAP-Rule" id="MF_00133"/>
    </source>
</evidence>
<dbReference type="PANTHER" id="PTHR48077:SF3">
    <property type="entry name" value="TRYPTOPHAN SYNTHASE"/>
    <property type="match status" value="1"/>
</dbReference>
<dbReference type="CDD" id="cd06446">
    <property type="entry name" value="Trp-synth_B"/>
    <property type="match status" value="1"/>
</dbReference>
<keyword evidence="5 11" id="KW-0028">Amino-acid biosynthesis</keyword>
<evidence type="ECO:0000313" key="14">
    <source>
        <dbReference type="Proteomes" id="UP000277294"/>
    </source>
</evidence>
<comment type="cofactor">
    <cofactor evidence="1 11">
        <name>pyridoxal 5'-phosphate</name>
        <dbReference type="ChEBI" id="CHEBI:597326"/>
    </cofactor>
</comment>
<dbReference type="Pfam" id="PF00291">
    <property type="entry name" value="PALP"/>
    <property type="match status" value="1"/>
</dbReference>
<dbReference type="PIRSF" id="PIRSF001413">
    <property type="entry name" value="Trp_syn_beta"/>
    <property type="match status" value="1"/>
</dbReference>
<dbReference type="SUPFAM" id="SSF53686">
    <property type="entry name" value="Tryptophan synthase beta subunit-like PLP-dependent enzymes"/>
    <property type="match status" value="1"/>
</dbReference>
<comment type="similarity">
    <text evidence="3 11">Belongs to the TrpB family.</text>
</comment>
<keyword evidence="8 11" id="KW-0057">Aromatic amino acid biosynthesis</keyword>
<dbReference type="Gene3D" id="3.40.50.1100">
    <property type="match status" value="2"/>
</dbReference>
<protein>
    <recommendedName>
        <fullName evidence="11">Tryptophan synthase beta chain</fullName>
        <ecNumber evidence="11">4.2.1.20</ecNumber>
    </recommendedName>
</protein>
<dbReference type="PROSITE" id="PS00168">
    <property type="entry name" value="TRP_SYNTHASE_BETA"/>
    <property type="match status" value="1"/>
</dbReference>
<name>A0A3P4B760_9BURK</name>
<evidence type="ECO:0000256" key="6">
    <source>
        <dbReference type="ARBA" id="ARBA00022822"/>
    </source>
</evidence>
<evidence type="ECO:0000256" key="2">
    <source>
        <dbReference type="ARBA" id="ARBA00004733"/>
    </source>
</evidence>
<comment type="catalytic activity">
    <reaction evidence="10 11">
        <text>(1S,2R)-1-C-(indol-3-yl)glycerol 3-phosphate + L-serine = D-glyceraldehyde 3-phosphate + L-tryptophan + H2O</text>
        <dbReference type="Rhea" id="RHEA:10532"/>
        <dbReference type="ChEBI" id="CHEBI:15377"/>
        <dbReference type="ChEBI" id="CHEBI:33384"/>
        <dbReference type="ChEBI" id="CHEBI:57912"/>
        <dbReference type="ChEBI" id="CHEBI:58866"/>
        <dbReference type="ChEBI" id="CHEBI:59776"/>
        <dbReference type="EC" id="4.2.1.20"/>
    </reaction>
</comment>
<evidence type="ECO:0000256" key="8">
    <source>
        <dbReference type="ARBA" id="ARBA00023141"/>
    </source>
</evidence>
<dbReference type="GO" id="GO:0004834">
    <property type="term" value="F:tryptophan synthase activity"/>
    <property type="evidence" value="ECO:0007669"/>
    <property type="project" value="UniProtKB-UniRule"/>
</dbReference>
<dbReference type="InterPro" id="IPR001926">
    <property type="entry name" value="TrpB-like_PALP"/>
</dbReference>
<dbReference type="FunFam" id="3.40.50.1100:FF:000001">
    <property type="entry name" value="Tryptophan synthase beta chain"/>
    <property type="match status" value="1"/>
</dbReference>
<dbReference type="InterPro" id="IPR023026">
    <property type="entry name" value="Trp_synth_beta/beta-like"/>
</dbReference>
<accession>A0A3P4B760</accession>
<dbReference type="HAMAP" id="MF_00133">
    <property type="entry name" value="Trp_synth_beta"/>
    <property type="match status" value="1"/>
</dbReference>
<dbReference type="NCBIfam" id="TIGR00263">
    <property type="entry name" value="trpB"/>
    <property type="match status" value="1"/>
</dbReference>
<proteinExistence type="inferred from homology"/>
<organism evidence="13 14">
    <name type="scientific">Pigmentiphaga humi</name>
    <dbReference type="NCBI Taxonomy" id="2478468"/>
    <lineage>
        <taxon>Bacteria</taxon>
        <taxon>Pseudomonadati</taxon>
        <taxon>Pseudomonadota</taxon>
        <taxon>Betaproteobacteria</taxon>
        <taxon>Burkholderiales</taxon>
        <taxon>Alcaligenaceae</taxon>
        <taxon>Pigmentiphaga</taxon>
    </lineage>
</organism>
<evidence type="ECO:0000256" key="5">
    <source>
        <dbReference type="ARBA" id="ARBA00022605"/>
    </source>
</evidence>